<dbReference type="CDD" id="cd01127">
    <property type="entry name" value="TrwB_TraG_TraD_VirD4"/>
    <property type="match status" value="1"/>
</dbReference>
<sequence length="651" mass="73220">MEFPRRGGGLIFALVLLLGGPIFLVLPAAMWVTWVLSPLQHLYLPAYVASSFAEDHPRNLTSIRWVMKTAPKRKPEVLLPADSEADPDSKLAVKLSAVARVRGWQGIVQDPVEKVRSAELAPYLRSQIFEGESAGWLIARPLLYSLAAMIALYTAWQYFRHGSGRARAHEERHGRRTKGPELGSGLARFRRSGEDGIRLRMQRRGMLPGGSYRIPKRLESSHILLMGDTGSGKSSAIRQILRQVQERGESAIVYDPAMDFVGEFYNPERGDLILNPLDARCPWWDLRGEVSSPEIAMTIAAAMLPEKEYEKAFFTDAPRRVLARLLMWHPKTRDLLQWMSDPEEIEMRVKGTPQAALVDPAAPAQRAGVLSSLNMIADSLELLPEDHTKPGFRTEDWKFQRTRWVFLTSSAAYREKLLPLHSVWLDLFILRMMEPCVNEGAKPVWFVLDELASLNKLPQLHAAVTENRKYGNPVVMGLQGKSQMEKRYGQDAEAMLSQPATKIFLKTSEPRAAKWVSDAIGEIEIERLKESRSMELLGSKQSYAMEIATKPLVMASEIAGLAPLHGFIKQENRVIPTNFALAKKCNKQADFVERKREEAPPTKPAEKLTDAPIQKRVPAPTSKQLQAELPLGKPPEVKREGFTWDSSNEIE</sequence>
<keyword evidence="5 7" id="KW-0472">Membrane</keyword>
<comment type="subcellular location">
    <subcellularLocation>
        <location evidence="1">Cell membrane</location>
        <topology evidence="1">Multi-pass membrane protein</topology>
    </subcellularLocation>
</comment>
<name>I3ZJD2_TERRK</name>
<dbReference type="InterPro" id="IPR019476">
    <property type="entry name" value="T4SS_TraD_DNA-bd"/>
</dbReference>
<dbReference type="PANTHER" id="PTHR37937">
    <property type="entry name" value="CONJUGATIVE TRANSFER: DNA TRANSPORT"/>
    <property type="match status" value="1"/>
</dbReference>
<feature type="domain" description="Type IV secretion system coupling protein TraD DNA-binding" evidence="8">
    <location>
        <begin position="214"/>
        <end position="572"/>
    </location>
</feature>
<evidence type="ECO:0000313" key="9">
    <source>
        <dbReference type="EMBL" id="AFL89350.1"/>
    </source>
</evidence>
<dbReference type="eggNOG" id="COG3505">
    <property type="taxonomic scope" value="Bacteria"/>
</dbReference>
<feature type="transmembrane region" description="Helical" evidence="7">
    <location>
        <begin position="12"/>
        <end position="34"/>
    </location>
</feature>
<feature type="region of interest" description="Disordered" evidence="6">
    <location>
        <begin position="592"/>
        <end position="651"/>
    </location>
</feature>
<keyword evidence="3 7" id="KW-0812">Transmembrane</keyword>
<dbReference type="GO" id="GO:0005886">
    <property type="term" value="C:plasma membrane"/>
    <property type="evidence" value="ECO:0007669"/>
    <property type="project" value="UniProtKB-SubCell"/>
</dbReference>
<reference evidence="9 10" key="1">
    <citation type="submission" date="2012-06" db="EMBL/GenBank/DDBJ databases">
        <title>Complete genome of Terriglobus roseus DSM 18391.</title>
        <authorList>
            <consortium name="US DOE Joint Genome Institute (JGI-PGF)"/>
            <person name="Lucas S."/>
            <person name="Copeland A."/>
            <person name="Lapidus A."/>
            <person name="Glavina del Rio T."/>
            <person name="Dalin E."/>
            <person name="Tice H."/>
            <person name="Bruce D."/>
            <person name="Goodwin L."/>
            <person name="Pitluck S."/>
            <person name="Peters L."/>
            <person name="Mikhailova N."/>
            <person name="Munk A.C.C."/>
            <person name="Kyrpides N."/>
            <person name="Mavromatis K."/>
            <person name="Ivanova N."/>
            <person name="Brettin T."/>
            <person name="Detter J.C."/>
            <person name="Han C."/>
            <person name="Larimer F."/>
            <person name="Land M."/>
            <person name="Hauser L."/>
            <person name="Markowitz V."/>
            <person name="Cheng J.-F."/>
            <person name="Hugenholtz P."/>
            <person name="Woyke T."/>
            <person name="Wu D."/>
            <person name="Brambilla E."/>
            <person name="Klenk H.-P."/>
            <person name="Eisen J.A."/>
        </authorList>
    </citation>
    <scope>NUCLEOTIDE SEQUENCE [LARGE SCALE GENOMIC DNA]</scope>
    <source>
        <strain evidence="10">DSM 18391 / NRRL B-41598 / KBS 63</strain>
    </source>
</reference>
<dbReference type="Proteomes" id="UP000006056">
    <property type="component" value="Chromosome"/>
</dbReference>
<dbReference type="Pfam" id="PF10412">
    <property type="entry name" value="TrwB_AAD_bind"/>
    <property type="match status" value="1"/>
</dbReference>
<evidence type="ECO:0000256" key="7">
    <source>
        <dbReference type="SAM" id="Phobius"/>
    </source>
</evidence>
<keyword evidence="10" id="KW-1185">Reference proteome</keyword>
<evidence type="ECO:0000313" key="10">
    <source>
        <dbReference type="Proteomes" id="UP000006056"/>
    </source>
</evidence>
<keyword evidence="4 7" id="KW-1133">Transmembrane helix</keyword>
<proteinExistence type="predicted"/>
<dbReference type="EMBL" id="CP003379">
    <property type="protein sequence ID" value="AFL89350.1"/>
    <property type="molecule type" value="Genomic_DNA"/>
</dbReference>
<evidence type="ECO:0000256" key="3">
    <source>
        <dbReference type="ARBA" id="ARBA00022692"/>
    </source>
</evidence>
<gene>
    <name evidence="9" type="ordered locus">Terro_3120</name>
</gene>
<evidence type="ECO:0000256" key="6">
    <source>
        <dbReference type="SAM" id="MobiDB-lite"/>
    </source>
</evidence>
<dbReference type="SUPFAM" id="SSF52540">
    <property type="entry name" value="P-loop containing nucleoside triphosphate hydrolases"/>
    <property type="match status" value="1"/>
</dbReference>
<dbReference type="InterPro" id="IPR051539">
    <property type="entry name" value="T4SS-coupling_protein"/>
</dbReference>
<dbReference type="Gene3D" id="3.40.50.300">
    <property type="entry name" value="P-loop containing nucleotide triphosphate hydrolases"/>
    <property type="match status" value="2"/>
</dbReference>
<dbReference type="KEGG" id="trs:Terro_3120"/>
<organism evidence="9 10">
    <name type="scientific">Terriglobus roseus (strain DSM 18391 / NRRL B-41598 / KBS 63)</name>
    <dbReference type="NCBI Taxonomy" id="926566"/>
    <lineage>
        <taxon>Bacteria</taxon>
        <taxon>Pseudomonadati</taxon>
        <taxon>Acidobacteriota</taxon>
        <taxon>Terriglobia</taxon>
        <taxon>Terriglobales</taxon>
        <taxon>Acidobacteriaceae</taxon>
        <taxon>Terriglobus</taxon>
    </lineage>
</organism>
<dbReference type="PANTHER" id="PTHR37937:SF1">
    <property type="entry name" value="CONJUGATIVE TRANSFER: DNA TRANSPORT"/>
    <property type="match status" value="1"/>
</dbReference>
<protein>
    <submittedName>
        <fullName evidence="9">Type IV secretory pathway, VirD4 component</fullName>
    </submittedName>
</protein>
<accession>I3ZJD2</accession>
<evidence type="ECO:0000256" key="4">
    <source>
        <dbReference type="ARBA" id="ARBA00022989"/>
    </source>
</evidence>
<evidence type="ECO:0000259" key="8">
    <source>
        <dbReference type="Pfam" id="PF10412"/>
    </source>
</evidence>
<dbReference type="AlphaFoldDB" id="I3ZJD2"/>
<dbReference type="InterPro" id="IPR027417">
    <property type="entry name" value="P-loop_NTPase"/>
</dbReference>
<dbReference type="STRING" id="926566.Terro_3120"/>
<evidence type="ECO:0000256" key="2">
    <source>
        <dbReference type="ARBA" id="ARBA00022475"/>
    </source>
</evidence>
<feature type="compositionally biased region" description="Basic and acidic residues" evidence="6">
    <location>
        <begin position="592"/>
        <end position="609"/>
    </location>
</feature>
<dbReference type="HOGENOM" id="CLU_405395_0_0_0"/>
<evidence type="ECO:0000256" key="5">
    <source>
        <dbReference type="ARBA" id="ARBA00023136"/>
    </source>
</evidence>
<evidence type="ECO:0000256" key="1">
    <source>
        <dbReference type="ARBA" id="ARBA00004651"/>
    </source>
</evidence>
<keyword evidence="2" id="KW-1003">Cell membrane</keyword>